<dbReference type="Gene3D" id="3.30.565.10">
    <property type="entry name" value="Histidine kinase-like ATPase, C-terminal domain"/>
    <property type="match status" value="1"/>
</dbReference>
<dbReference type="NCBIfam" id="TIGR00229">
    <property type="entry name" value="sensory_box"/>
    <property type="match status" value="2"/>
</dbReference>
<dbReference type="RefSeq" id="WP_346756250.1">
    <property type="nucleotide sequence ID" value="NZ_JAUJEB010000001.1"/>
</dbReference>
<comment type="catalytic activity">
    <reaction evidence="1">
        <text>ATP + protein L-histidine = ADP + protein N-phospho-L-histidine.</text>
        <dbReference type="EC" id="2.7.13.3"/>
    </reaction>
</comment>
<gene>
    <name evidence="12" type="ORF">QQ020_02585</name>
</gene>
<dbReference type="InterPro" id="IPR000014">
    <property type="entry name" value="PAS"/>
</dbReference>
<evidence type="ECO:0000256" key="8">
    <source>
        <dbReference type="ARBA" id="ARBA00023012"/>
    </source>
</evidence>
<protein>
    <recommendedName>
        <fullName evidence="2">histidine kinase</fullName>
        <ecNumber evidence="2">2.7.13.3</ecNumber>
    </recommendedName>
</protein>
<name>A0ABT8KZJ7_9BACT</name>
<evidence type="ECO:0000313" key="12">
    <source>
        <dbReference type="EMBL" id="MDN5210910.1"/>
    </source>
</evidence>
<evidence type="ECO:0000256" key="4">
    <source>
        <dbReference type="ARBA" id="ARBA00022679"/>
    </source>
</evidence>
<keyword evidence="13" id="KW-1185">Reference proteome</keyword>
<keyword evidence="7" id="KW-0067">ATP-binding</keyword>
<dbReference type="SMART" id="SM00091">
    <property type="entry name" value="PAS"/>
    <property type="match status" value="2"/>
</dbReference>
<organism evidence="12 13">
    <name type="scientific">Agaribacillus aureus</name>
    <dbReference type="NCBI Taxonomy" id="3051825"/>
    <lineage>
        <taxon>Bacteria</taxon>
        <taxon>Pseudomonadati</taxon>
        <taxon>Bacteroidota</taxon>
        <taxon>Cytophagia</taxon>
        <taxon>Cytophagales</taxon>
        <taxon>Splendidivirgaceae</taxon>
        <taxon>Agaribacillus</taxon>
    </lineage>
</organism>
<evidence type="ECO:0000256" key="2">
    <source>
        <dbReference type="ARBA" id="ARBA00012438"/>
    </source>
</evidence>
<accession>A0ABT8KZJ7</accession>
<dbReference type="Pfam" id="PF07730">
    <property type="entry name" value="HisKA_3"/>
    <property type="match status" value="1"/>
</dbReference>
<keyword evidence="4" id="KW-0808">Transferase</keyword>
<evidence type="ECO:0000259" key="9">
    <source>
        <dbReference type="PROSITE" id="PS50109"/>
    </source>
</evidence>
<dbReference type="SUPFAM" id="SSF55785">
    <property type="entry name" value="PYP-like sensor domain (PAS domain)"/>
    <property type="match status" value="2"/>
</dbReference>
<dbReference type="PANTHER" id="PTHR24421:SF10">
    <property type="entry name" value="NITRATE_NITRITE SENSOR PROTEIN NARQ"/>
    <property type="match status" value="1"/>
</dbReference>
<keyword evidence="5" id="KW-0547">Nucleotide-binding</keyword>
<evidence type="ECO:0000259" key="11">
    <source>
        <dbReference type="PROSITE" id="PS50113"/>
    </source>
</evidence>
<dbReference type="CDD" id="cd16917">
    <property type="entry name" value="HATPase_UhpB-NarQ-NarX-like"/>
    <property type="match status" value="1"/>
</dbReference>
<dbReference type="PROSITE" id="PS50109">
    <property type="entry name" value="HIS_KIN"/>
    <property type="match status" value="1"/>
</dbReference>
<proteinExistence type="predicted"/>
<dbReference type="InterPro" id="IPR001610">
    <property type="entry name" value="PAC"/>
</dbReference>
<evidence type="ECO:0000313" key="13">
    <source>
        <dbReference type="Proteomes" id="UP001172083"/>
    </source>
</evidence>
<keyword evidence="3" id="KW-0597">Phosphoprotein</keyword>
<feature type="domain" description="PAC" evidence="11">
    <location>
        <begin position="211"/>
        <end position="263"/>
    </location>
</feature>
<dbReference type="InterPro" id="IPR035965">
    <property type="entry name" value="PAS-like_dom_sf"/>
</dbReference>
<dbReference type="InterPro" id="IPR000700">
    <property type="entry name" value="PAS-assoc_C"/>
</dbReference>
<dbReference type="Gene3D" id="3.30.450.20">
    <property type="entry name" value="PAS domain"/>
    <property type="match status" value="2"/>
</dbReference>
<feature type="domain" description="Histidine kinase" evidence="9">
    <location>
        <begin position="380"/>
        <end position="468"/>
    </location>
</feature>
<comment type="caution">
    <text evidence="12">The sequence shown here is derived from an EMBL/GenBank/DDBJ whole genome shotgun (WGS) entry which is preliminary data.</text>
</comment>
<feature type="domain" description="PAS" evidence="10">
    <location>
        <begin position="135"/>
        <end position="206"/>
    </location>
</feature>
<dbReference type="Proteomes" id="UP001172083">
    <property type="component" value="Unassembled WGS sequence"/>
</dbReference>
<dbReference type="EC" id="2.7.13.3" evidence="2"/>
<dbReference type="InterPro" id="IPR050482">
    <property type="entry name" value="Sensor_HK_TwoCompSys"/>
</dbReference>
<evidence type="ECO:0000256" key="3">
    <source>
        <dbReference type="ARBA" id="ARBA00022553"/>
    </source>
</evidence>
<feature type="domain" description="PAS" evidence="10">
    <location>
        <begin position="7"/>
        <end position="60"/>
    </location>
</feature>
<dbReference type="SMART" id="SM00387">
    <property type="entry name" value="HATPase_c"/>
    <property type="match status" value="1"/>
</dbReference>
<dbReference type="Pfam" id="PF02518">
    <property type="entry name" value="HATPase_c"/>
    <property type="match status" value="1"/>
</dbReference>
<reference evidence="12" key="1">
    <citation type="submission" date="2023-06" db="EMBL/GenBank/DDBJ databases">
        <title>Genomic of Agaribacillus aureum.</title>
        <authorList>
            <person name="Wang G."/>
        </authorList>
    </citation>
    <scope>NUCLEOTIDE SEQUENCE</scope>
    <source>
        <strain evidence="12">BMA12</strain>
    </source>
</reference>
<dbReference type="PROSITE" id="PS50113">
    <property type="entry name" value="PAC"/>
    <property type="match status" value="2"/>
</dbReference>
<keyword evidence="6" id="KW-0418">Kinase</keyword>
<dbReference type="InterPro" id="IPR005467">
    <property type="entry name" value="His_kinase_dom"/>
</dbReference>
<dbReference type="InterPro" id="IPR003594">
    <property type="entry name" value="HATPase_dom"/>
</dbReference>
<evidence type="ECO:0000256" key="1">
    <source>
        <dbReference type="ARBA" id="ARBA00000085"/>
    </source>
</evidence>
<evidence type="ECO:0000259" key="10">
    <source>
        <dbReference type="PROSITE" id="PS50112"/>
    </source>
</evidence>
<dbReference type="CDD" id="cd00130">
    <property type="entry name" value="PAS"/>
    <property type="match status" value="2"/>
</dbReference>
<dbReference type="Pfam" id="PF13426">
    <property type="entry name" value="PAS_9"/>
    <property type="match status" value="2"/>
</dbReference>
<dbReference type="InterPro" id="IPR011712">
    <property type="entry name" value="Sig_transdc_His_kin_sub3_dim/P"/>
</dbReference>
<dbReference type="EMBL" id="JAUJEB010000001">
    <property type="protein sequence ID" value="MDN5210910.1"/>
    <property type="molecule type" value="Genomic_DNA"/>
</dbReference>
<dbReference type="SMART" id="SM00086">
    <property type="entry name" value="PAC"/>
    <property type="match status" value="2"/>
</dbReference>
<dbReference type="InterPro" id="IPR036890">
    <property type="entry name" value="HATPase_C_sf"/>
</dbReference>
<evidence type="ECO:0000256" key="7">
    <source>
        <dbReference type="ARBA" id="ARBA00022840"/>
    </source>
</evidence>
<sequence length="468" mass="52805">MAEIQIQDQMFKALFDSLAEGIVVVDESGEITMVNRSCLKLFGYKHDELVGAGLEILVPDRFAKGHGKYRQEYNKAPRVRAMGRGLELFAKKKDGTEFPVEISLSYTKSNNKVSAIAFIIDITERKRAELVLKKEKEKAQLYLDIATSIFVVLDVDGYVTLINQKGCEILGYDEKEIVGKNWFEHFVPADNRDKMELIFHQMVSGKLEKVEFLNNQILRKDGSRLLIEWHNTIVKNEHNQIAGTLSSGIDITKVSQIEQLQIQALHRGQENERKRLAKELHDGLVQTLSAANINLNVLEESIEKLGEDERKAYKKALRFLKEAINDTRSISHNLMPYGLELSGLIPAIQNLCKKLPESIAVKFSYQDDIGRLDPHLELGLYRILQELINNIIKHAAADTILIKLSRDEKKITLEVEDNGSGFSGTLDEVKLNGIGLRNITTRVISLNGKVDIESNRGKGVCVQVVFPI</sequence>
<dbReference type="PROSITE" id="PS50112">
    <property type="entry name" value="PAS"/>
    <property type="match status" value="2"/>
</dbReference>
<keyword evidence="8" id="KW-0902">Two-component regulatory system</keyword>
<evidence type="ECO:0000256" key="5">
    <source>
        <dbReference type="ARBA" id="ARBA00022741"/>
    </source>
</evidence>
<dbReference type="PANTHER" id="PTHR24421">
    <property type="entry name" value="NITRATE/NITRITE SENSOR PROTEIN NARX-RELATED"/>
    <property type="match status" value="1"/>
</dbReference>
<evidence type="ECO:0000256" key="6">
    <source>
        <dbReference type="ARBA" id="ARBA00022777"/>
    </source>
</evidence>
<dbReference type="SUPFAM" id="SSF55874">
    <property type="entry name" value="ATPase domain of HSP90 chaperone/DNA topoisomerase II/histidine kinase"/>
    <property type="match status" value="1"/>
</dbReference>
<dbReference type="Gene3D" id="1.20.5.1930">
    <property type="match status" value="1"/>
</dbReference>
<feature type="domain" description="PAC" evidence="11">
    <location>
        <begin position="84"/>
        <end position="134"/>
    </location>
</feature>